<dbReference type="STRING" id="181874.A0A409W7E3"/>
<feature type="compositionally biased region" description="Polar residues" evidence="1">
    <location>
        <begin position="112"/>
        <end position="122"/>
    </location>
</feature>
<feature type="region of interest" description="Disordered" evidence="1">
    <location>
        <begin position="71"/>
        <end position="124"/>
    </location>
</feature>
<feature type="compositionally biased region" description="Low complexity" evidence="1">
    <location>
        <begin position="97"/>
        <end position="111"/>
    </location>
</feature>
<feature type="region of interest" description="Disordered" evidence="1">
    <location>
        <begin position="1"/>
        <end position="50"/>
    </location>
</feature>
<organism evidence="3 4">
    <name type="scientific">Panaeolus cyanescens</name>
    <dbReference type="NCBI Taxonomy" id="181874"/>
    <lineage>
        <taxon>Eukaryota</taxon>
        <taxon>Fungi</taxon>
        <taxon>Dikarya</taxon>
        <taxon>Basidiomycota</taxon>
        <taxon>Agaricomycotina</taxon>
        <taxon>Agaricomycetes</taxon>
        <taxon>Agaricomycetidae</taxon>
        <taxon>Agaricales</taxon>
        <taxon>Agaricineae</taxon>
        <taxon>Galeropsidaceae</taxon>
        <taxon>Panaeolus</taxon>
    </lineage>
</organism>
<keyword evidence="2" id="KW-0472">Membrane</keyword>
<reference evidence="3 4" key="1">
    <citation type="journal article" date="2018" name="Evol. Lett.">
        <title>Horizontal gene cluster transfer increased hallucinogenic mushroom diversity.</title>
        <authorList>
            <person name="Reynolds H.T."/>
            <person name="Vijayakumar V."/>
            <person name="Gluck-Thaler E."/>
            <person name="Korotkin H.B."/>
            <person name="Matheny P.B."/>
            <person name="Slot J.C."/>
        </authorList>
    </citation>
    <scope>NUCLEOTIDE SEQUENCE [LARGE SCALE GENOMIC DNA]</scope>
    <source>
        <strain evidence="3 4">2629</strain>
    </source>
</reference>
<accession>A0A409W7E3</accession>
<feature type="transmembrane region" description="Helical" evidence="2">
    <location>
        <begin position="132"/>
        <end position="159"/>
    </location>
</feature>
<feature type="region of interest" description="Disordered" evidence="1">
    <location>
        <begin position="179"/>
        <end position="203"/>
    </location>
</feature>
<evidence type="ECO:0000313" key="3">
    <source>
        <dbReference type="EMBL" id="PPQ74434.1"/>
    </source>
</evidence>
<dbReference type="AlphaFoldDB" id="A0A409W7E3"/>
<dbReference type="InParanoid" id="A0A409W7E3"/>
<dbReference type="OrthoDB" id="3067181at2759"/>
<comment type="caution">
    <text evidence="3">The sequence shown here is derived from an EMBL/GenBank/DDBJ whole genome shotgun (WGS) entry which is preliminary data.</text>
</comment>
<dbReference type="Proteomes" id="UP000284842">
    <property type="component" value="Unassembled WGS sequence"/>
</dbReference>
<protein>
    <submittedName>
        <fullName evidence="3">Uncharacterized protein</fullName>
    </submittedName>
</protein>
<feature type="compositionally biased region" description="Acidic residues" evidence="1">
    <location>
        <begin position="39"/>
        <end position="48"/>
    </location>
</feature>
<feature type="compositionally biased region" description="Basic and acidic residues" evidence="1">
    <location>
        <begin position="185"/>
        <end position="195"/>
    </location>
</feature>
<sequence length="388" mass="40362">MTVISITSPPLDPAPVLTQFVPSPSSLRARRRGGGGGDAGDDDDDDDNSSSQCANNVCVICVNQTCATVTSTPGSTPTLHVPVPSQTGSQSVPPMSTPTSTPTATPTASATKSGDLSTSTQLPPEISHRSRVAVGTIVGAVLGSLIALGLIIMMIHKFVARKRKARKRPAGFVASTYFNVGNTGDGDHSRSRSDPEMSQTQSSPLISTAMAAHVASRHSTAPSSAYSSVSPLPVTTASNLPSLPNRSLSASVSASTSSHRRASVSETEASSQWPHEPLMNPYEMPPPAWSVHNPNPASPEIASTTPVGMPVSREVQSSTVGPNVRASTSPVVPADSNLLRSMTAFQKALEAEGEKPYIGDVDTSVAGPSAQSDTKKENQYDPPPQYRD</sequence>
<keyword evidence="4" id="KW-1185">Reference proteome</keyword>
<dbReference type="EMBL" id="NHTK01005753">
    <property type="protein sequence ID" value="PPQ74434.1"/>
    <property type="molecule type" value="Genomic_DNA"/>
</dbReference>
<proteinExistence type="predicted"/>
<gene>
    <name evidence="3" type="ORF">CVT24_000045</name>
</gene>
<keyword evidence="2" id="KW-0812">Transmembrane</keyword>
<feature type="compositionally biased region" description="Polar residues" evidence="1">
    <location>
        <begin position="71"/>
        <end position="94"/>
    </location>
</feature>
<feature type="region of interest" description="Disordered" evidence="1">
    <location>
        <begin position="351"/>
        <end position="388"/>
    </location>
</feature>
<name>A0A409W7E3_9AGAR</name>
<evidence type="ECO:0000256" key="2">
    <source>
        <dbReference type="SAM" id="Phobius"/>
    </source>
</evidence>
<evidence type="ECO:0000313" key="4">
    <source>
        <dbReference type="Proteomes" id="UP000284842"/>
    </source>
</evidence>
<feature type="compositionally biased region" description="Low complexity" evidence="1">
    <location>
        <begin position="238"/>
        <end position="257"/>
    </location>
</feature>
<feature type="region of interest" description="Disordered" evidence="1">
    <location>
        <begin position="238"/>
        <end position="277"/>
    </location>
</feature>
<keyword evidence="2" id="KW-1133">Transmembrane helix</keyword>
<evidence type="ECO:0000256" key="1">
    <source>
        <dbReference type="SAM" id="MobiDB-lite"/>
    </source>
</evidence>